<dbReference type="Proteomes" id="UP000249396">
    <property type="component" value="Unassembled WGS sequence"/>
</dbReference>
<feature type="domain" description="Protein NO VEIN C-terminal" evidence="1">
    <location>
        <begin position="137"/>
        <end position="222"/>
    </location>
</feature>
<evidence type="ECO:0000259" key="1">
    <source>
        <dbReference type="Pfam" id="PF13020"/>
    </source>
</evidence>
<dbReference type="EMBL" id="QJPH01000380">
    <property type="protein sequence ID" value="PZN75670.1"/>
    <property type="molecule type" value="Genomic_DNA"/>
</dbReference>
<evidence type="ECO:0000313" key="2">
    <source>
        <dbReference type="EMBL" id="PZN75670.1"/>
    </source>
</evidence>
<proteinExistence type="predicted"/>
<reference evidence="2 3" key="1">
    <citation type="journal article" date="2018" name="Aquat. Microb. Ecol.">
        <title>Gammaproteobacterial methanotrophs dominate.</title>
        <authorList>
            <person name="Rissanen A.J."/>
            <person name="Saarenheimo J."/>
            <person name="Tiirola M."/>
            <person name="Peura S."/>
            <person name="Aalto S.L."/>
            <person name="Karvinen A."/>
            <person name="Nykanen H."/>
        </authorList>
    </citation>
    <scope>NUCLEOTIDE SEQUENCE [LARGE SCALE GENOMIC DNA]</scope>
    <source>
        <strain evidence="2">AMbin10</strain>
    </source>
</reference>
<gene>
    <name evidence="2" type="ORF">DM484_18260</name>
</gene>
<evidence type="ECO:0000313" key="3">
    <source>
        <dbReference type="Proteomes" id="UP000249396"/>
    </source>
</evidence>
<comment type="caution">
    <text evidence="2">The sequence shown here is derived from an EMBL/GenBank/DDBJ whole genome shotgun (WGS) entry which is preliminary data.</text>
</comment>
<protein>
    <recommendedName>
        <fullName evidence="1">Protein NO VEIN C-terminal domain-containing protein</fullName>
    </recommendedName>
</protein>
<sequence length="253" mass="29202">MKESQLTVREKSIIAGLYLSKFDFDGLRYLGFNSFKEAFNVIGLALGVPEKSIHNYRDEFDPLFPNDRLGWHKRKIRDCCKVVYEEYKDVDMDTLSKILKKSLYKNPDIDMLIEQTTEVDFDLETSFAKRLITGQAAEKYFINKFPTIESFSGYSMENTTNLGCGFDFKLSSSAEYDFLALEVKGINDLHGSISLTQKEYSVAKILGVRYFLFVVKNFKESPMHDIYINPLKSDLSFTKNEHKITQVTWSSTI</sequence>
<dbReference type="AlphaFoldDB" id="A0A2W4SJN6"/>
<dbReference type="Pfam" id="PF13020">
    <property type="entry name" value="NOV_C"/>
    <property type="match status" value="1"/>
</dbReference>
<dbReference type="InterPro" id="IPR024975">
    <property type="entry name" value="NOV_C"/>
</dbReference>
<accession>A0A2W4SJN6</accession>
<organism evidence="2 3">
    <name type="scientific">Candidatus Methylumidiphilus alinenensis</name>
    <dbReference type="NCBI Taxonomy" id="2202197"/>
    <lineage>
        <taxon>Bacteria</taxon>
        <taxon>Pseudomonadati</taxon>
        <taxon>Pseudomonadota</taxon>
        <taxon>Gammaproteobacteria</taxon>
        <taxon>Methylococcales</taxon>
        <taxon>Candidatus Methylumidiphilus</taxon>
    </lineage>
</organism>
<name>A0A2W4SJN6_9GAMM</name>